<evidence type="ECO:0000313" key="2">
    <source>
        <dbReference type="Proteomes" id="UP000253664"/>
    </source>
</evidence>
<gene>
    <name evidence="1" type="ORF">L249_3349</name>
</gene>
<feature type="non-terminal residue" evidence="1">
    <location>
        <position position="1"/>
    </location>
</feature>
<keyword evidence="2" id="KW-1185">Reference proteome</keyword>
<dbReference type="AlphaFoldDB" id="A0A367KYX6"/>
<evidence type="ECO:0000313" key="1">
    <source>
        <dbReference type="EMBL" id="RCI07367.1"/>
    </source>
</evidence>
<sequence length="116" mass="13011">GSSRGSEYGGLGRFRPSRIGLQNLLYGQFDGFLNYTGNSSRKGGLYRQGPYPGAPRTALCRTKRREGELKKKTCSRNKRLQRALRRRCGKILEKLQGALGSIAYNKLEDALALIRF</sequence>
<accession>A0A367KYX6</accession>
<name>A0A367KYX6_9HYPO</name>
<reference evidence="1 2" key="1">
    <citation type="journal article" date="2015" name="BMC Genomics">
        <title>Insights from the genome of Ophiocordyceps polyrhachis-furcata to pathogenicity and host specificity in insect fungi.</title>
        <authorList>
            <person name="Wichadakul D."/>
            <person name="Kobmoo N."/>
            <person name="Ingsriswang S."/>
            <person name="Tangphatsornruang S."/>
            <person name="Chantasingh D."/>
            <person name="Luangsa-ard J.J."/>
            <person name="Eurwilaichitr L."/>
        </authorList>
    </citation>
    <scope>NUCLEOTIDE SEQUENCE [LARGE SCALE GENOMIC DNA]</scope>
    <source>
        <strain evidence="1 2">BCC 54312</strain>
    </source>
</reference>
<comment type="caution">
    <text evidence="1">The sequence shown here is derived from an EMBL/GenBank/DDBJ whole genome shotgun (WGS) entry which is preliminary data.</text>
</comment>
<dbReference type="EMBL" id="LKCN02000033">
    <property type="protein sequence ID" value="RCI07367.1"/>
    <property type="molecule type" value="Genomic_DNA"/>
</dbReference>
<proteinExistence type="predicted"/>
<protein>
    <submittedName>
        <fullName evidence="1">Uncharacterized protein</fullName>
    </submittedName>
</protein>
<dbReference type="Proteomes" id="UP000253664">
    <property type="component" value="Unassembled WGS sequence"/>
</dbReference>
<organism evidence="1 2">
    <name type="scientific">Ophiocordyceps polyrhachis-furcata BCC 54312</name>
    <dbReference type="NCBI Taxonomy" id="1330021"/>
    <lineage>
        <taxon>Eukaryota</taxon>
        <taxon>Fungi</taxon>
        <taxon>Dikarya</taxon>
        <taxon>Ascomycota</taxon>
        <taxon>Pezizomycotina</taxon>
        <taxon>Sordariomycetes</taxon>
        <taxon>Hypocreomycetidae</taxon>
        <taxon>Hypocreales</taxon>
        <taxon>Ophiocordycipitaceae</taxon>
        <taxon>Ophiocordyceps</taxon>
    </lineage>
</organism>